<dbReference type="GO" id="GO:0005975">
    <property type="term" value="P:carbohydrate metabolic process"/>
    <property type="evidence" value="ECO:0007669"/>
    <property type="project" value="InterPro"/>
</dbReference>
<evidence type="ECO:0008006" key="2">
    <source>
        <dbReference type="Google" id="ProtNLM"/>
    </source>
</evidence>
<dbReference type="EMBL" id="DSVI01000019">
    <property type="protein sequence ID" value="HGT48777.1"/>
    <property type="molecule type" value="Genomic_DNA"/>
</dbReference>
<dbReference type="AlphaFoldDB" id="A0A832G7Q2"/>
<organism evidence="1">
    <name type="scientific">Ignavibacterium album</name>
    <dbReference type="NCBI Taxonomy" id="591197"/>
    <lineage>
        <taxon>Bacteria</taxon>
        <taxon>Pseudomonadati</taxon>
        <taxon>Ignavibacteriota</taxon>
        <taxon>Ignavibacteria</taxon>
        <taxon>Ignavibacteriales</taxon>
        <taxon>Ignavibacteriaceae</taxon>
        <taxon>Ignavibacterium</taxon>
    </lineage>
</organism>
<evidence type="ECO:0000313" key="1">
    <source>
        <dbReference type="EMBL" id="HGT48777.1"/>
    </source>
</evidence>
<gene>
    <name evidence="1" type="ORF">ENS56_12120</name>
</gene>
<reference evidence="1" key="1">
    <citation type="journal article" date="2020" name="mSystems">
        <title>Genome- and Community-Level Interaction Insights into Carbon Utilization and Element Cycling Functions of Hydrothermarchaeota in Hydrothermal Sediment.</title>
        <authorList>
            <person name="Zhou Z."/>
            <person name="Liu Y."/>
            <person name="Xu W."/>
            <person name="Pan J."/>
            <person name="Luo Z.H."/>
            <person name="Li M."/>
        </authorList>
    </citation>
    <scope>NUCLEOTIDE SEQUENCE [LARGE SCALE GENOMIC DNA]</scope>
    <source>
        <strain evidence="1">SpSt-500</strain>
    </source>
</reference>
<comment type="caution">
    <text evidence="1">The sequence shown here is derived from an EMBL/GenBank/DDBJ whole genome shotgun (WGS) entry which is preliminary data.</text>
</comment>
<dbReference type="SUPFAM" id="SSF88713">
    <property type="entry name" value="Glycoside hydrolase/deacetylase"/>
    <property type="match status" value="1"/>
</dbReference>
<dbReference type="InterPro" id="IPR011330">
    <property type="entry name" value="Glyco_hydro/deAcase_b/a-brl"/>
</dbReference>
<protein>
    <recommendedName>
        <fullName evidence="2">Polysaccharide (De)acetylase</fullName>
    </recommendedName>
</protein>
<accession>A0A832G7Q2</accession>
<sequence length="376" mass="43394">MRLNETIKYNLKNIPGWKTDRKLIVFAVDDYGNVRVDSKEAREKMDKAGLKIYSRFDAYDTLETREDLEMLYETLSGVKDKNGRSAVFTPLALPCNINFEQIAEEGYREYRYELLPETFKKMDALQPLAYEGAWDMWHKGIRDGLMAPQFHGREHLNLKVFNEKLFKKNYEILNCLRNRSYTSISDTGYKTIGYTGAFHFWDFKENIGFGHIIETGLKSFKEVFGYKAAVFNAPAGGESSHIYSFLKEGGVNFIEVPLIKKEHLGFGKYKRVLNFTGKKNHLRQTYIVRNCVFEPTSDTSIDWVSFTIKQIEAAFRWNRPAVISSHRVNFCGHIDPANRKKGIDALKVLLIKIVAKWGDVEFVNLEELGGIVSEEK</sequence>
<name>A0A832G7Q2_9BACT</name>
<proteinExistence type="predicted"/>